<dbReference type="InterPro" id="IPR052571">
    <property type="entry name" value="Mt_RNA_Methyltransferase"/>
</dbReference>
<dbReference type="PaxDb" id="4097-A0A1S3YIK8"/>
<evidence type="ECO:0000256" key="5">
    <source>
        <dbReference type="ARBA" id="ARBA00023014"/>
    </source>
</evidence>
<dbReference type="PANTHER" id="PTHR13184:SF5">
    <property type="entry name" value="METHYLTRANSFERASE-LIKE PROTEIN 17, MITOCHONDRIAL"/>
    <property type="match status" value="1"/>
</dbReference>
<comment type="function">
    <text evidence="7">Mitochondrial ribosome (mitoribosome) assembly factor. Binds at the interface of the head and body domains of the mitochondrial small ribosomal subunit (mt-SSU), occluding the mRNA channel and preventing compaction of the head domain towards the body. Probable inactive methyltransferase: retains the characteristic folding and ability to bind S-adenosyl-L-methionine, but it probably lost its methyltransferase activity.</text>
</comment>
<name>A0A1S3YIK8_TOBAC</name>
<feature type="non-terminal residue" evidence="8">
    <location>
        <position position="1"/>
    </location>
</feature>
<proteinExistence type="predicted"/>
<keyword evidence="8" id="KW-0689">Ribosomal protein</keyword>
<dbReference type="GO" id="GO:0006412">
    <property type="term" value="P:translation"/>
    <property type="evidence" value="ECO:0007669"/>
    <property type="project" value="InterPro"/>
</dbReference>
<keyword evidence="2" id="KW-0479">Metal-binding</keyword>
<evidence type="ECO:0000256" key="4">
    <source>
        <dbReference type="ARBA" id="ARBA00023004"/>
    </source>
</evidence>
<evidence type="ECO:0000256" key="3">
    <source>
        <dbReference type="ARBA" id="ARBA00022946"/>
    </source>
</evidence>
<dbReference type="GO" id="GO:0005739">
    <property type="term" value="C:mitochondrion"/>
    <property type="evidence" value="ECO:0007669"/>
    <property type="project" value="UniProtKB-SubCell"/>
</dbReference>
<comment type="subcellular location">
    <subcellularLocation>
        <location evidence="1">Mitochondrion</location>
    </subcellularLocation>
</comment>
<dbReference type="STRING" id="4097.A0A1S3YIK8"/>
<dbReference type="PANTHER" id="PTHR13184">
    <property type="entry name" value="37S RIBOSOMAL PROTEIN S22"/>
    <property type="match status" value="1"/>
</dbReference>
<sequence length="344" mass="39876">RMPAVYSALYRVLSEVRRRLPGFSPAKVLDFGAGTGSAFWALREVWPRSLNRINLVEPSQSMQRAGQSLIKALQIVLLSEYRICQQEEDFVCLELLSCLYEGDSLRFTSRDLRCHILESFAVIRISRPVVKDCFLVSLSLAFFCLQCPHDGSCPLDNTGKYCHFVQRLQRTTSQRAYKRSKGEPLRGFEDEKFCFIAFKRGQRPREPWPLDGMKFETLKEQHARRNPEDLEIDYEDQFISEDEDVQDEDPISYDSDVTETDAITENDDWEEEGEETAHANLGSGWGRIIYNPLRRGKRVEMDICRSMDREGTEGSFDRIVITKSKNPTLHHQARRSVWGDLWPF</sequence>
<dbReference type="Pfam" id="PF09243">
    <property type="entry name" value="Rsm22"/>
    <property type="match status" value="3"/>
</dbReference>
<dbReference type="SUPFAM" id="SSF53335">
    <property type="entry name" value="S-adenosyl-L-methionine-dependent methyltransferases"/>
    <property type="match status" value="1"/>
</dbReference>
<evidence type="ECO:0000256" key="7">
    <source>
        <dbReference type="ARBA" id="ARBA00045681"/>
    </source>
</evidence>
<keyword evidence="4" id="KW-0408">Iron</keyword>
<keyword evidence="3" id="KW-0809">Transit peptide</keyword>
<dbReference type="GO" id="GO:0051536">
    <property type="term" value="F:iron-sulfur cluster binding"/>
    <property type="evidence" value="ECO:0007669"/>
    <property type="project" value="UniProtKB-KW"/>
</dbReference>
<keyword evidence="8" id="KW-0687">Ribonucleoprotein</keyword>
<evidence type="ECO:0000256" key="2">
    <source>
        <dbReference type="ARBA" id="ARBA00022723"/>
    </source>
</evidence>
<evidence type="ECO:0000313" key="8">
    <source>
        <dbReference type="RefSeq" id="XP_016452064.1"/>
    </source>
</evidence>
<organism evidence="8">
    <name type="scientific">Nicotiana tabacum</name>
    <name type="common">Common tobacco</name>
    <dbReference type="NCBI Taxonomy" id="4097"/>
    <lineage>
        <taxon>Eukaryota</taxon>
        <taxon>Viridiplantae</taxon>
        <taxon>Streptophyta</taxon>
        <taxon>Embryophyta</taxon>
        <taxon>Tracheophyta</taxon>
        <taxon>Spermatophyta</taxon>
        <taxon>Magnoliopsida</taxon>
        <taxon>eudicotyledons</taxon>
        <taxon>Gunneridae</taxon>
        <taxon>Pentapetalae</taxon>
        <taxon>asterids</taxon>
        <taxon>lamiids</taxon>
        <taxon>Solanales</taxon>
        <taxon>Solanaceae</taxon>
        <taxon>Nicotianoideae</taxon>
        <taxon>Nicotianeae</taxon>
        <taxon>Nicotiana</taxon>
    </lineage>
</organism>
<accession>A0A1S3YIK8</accession>
<dbReference type="InterPro" id="IPR029063">
    <property type="entry name" value="SAM-dependent_MTases_sf"/>
</dbReference>
<dbReference type="KEGG" id="nta:107776666"/>
<dbReference type="GO" id="GO:0046872">
    <property type="term" value="F:metal ion binding"/>
    <property type="evidence" value="ECO:0007669"/>
    <property type="project" value="UniProtKB-KW"/>
</dbReference>
<evidence type="ECO:0000256" key="1">
    <source>
        <dbReference type="ARBA" id="ARBA00004173"/>
    </source>
</evidence>
<dbReference type="OrthoDB" id="421327at2759"/>
<keyword evidence="6" id="KW-0496">Mitochondrion</keyword>
<gene>
    <name evidence="8" type="primary">LOC107776666</name>
</gene>
<dbReference type="RefSeq" id="XP_016452064.1">
    <property type="nucleotide sequence ID" value="XM_016596578.1"/>
</dbReference>
<dbReference type="InterPro" id="IPR015324">
    <property type="entry name" value="Ribosomal_Rsm22-like"/>
</dbReference>
<dbReference type="GO" id="GO:0005840">
    <property type="term" value="C:ribosome"/>
    <property type="evidence" value="ECO:0007669"/>
    <property type="project" value="UniProtKB-KW"/>
</dbReference>
<protein>
    <submittedName>
        <fullName evidence="8">37S ribosomal protein S22, mitochondrial</fullName>
    </submittedName>
</protein>
<dbReference type="GO" id="GO:0008168">
    <property type="term" value="F:methyltransferase activity"/>
    <property type="evidence" value="ECO:0007669"/>
    <property type="project" value="InterPro"/>
</dbReference>
<evidence type="ECO:0000256" key="6">
    <source>
        <dbReference type="ARBA" id="ARBA00023128"/>
    </source>
</evidence>
<dbReference type="AlphaFoldDB" id="A0A1S3YIK8"/>
<keyword evidence="5" id="KW-0411">Iron-sulfur</keyword>
<reference evidence="8" key="1">
    <citation type="submission" date="2025-08" db="UniProtKB">
        <authorList>
            <consortium name="RefSeq"/>
        </authorList>
    </citation>
    <scope>IDENTIFICATION</scope>
</reference>